<proteinExistence type="predicted"/>
<dbReference type="GO" id="GO:0004177">
    <property type="term" value="F:aminopeptidase activity"/>
    <property type="evidence" value="ECO:0007669"/>
    <property type="project" value="InterPro"/>
</dbReference>
<dbReference type="SUPFAM" id="SSF53187">
    <property type="entry name" value="Zn-dependent exopeptidases"/>
    <property type="match status" value="1"/>
</dbReference>
<protein>
    <submittedName>
        <fullName evidence="1">Uncharacterized protein</fullName>
    </submittedName>
</protein>
<dbReference type="Proteomes" id="UP001415857">
    <property type="component" value="Unassembled WGS sequence"/>
</dbReference>
<evidence type="ECO:0000313" key="1">
    <source>
        <dbReference type="EMBL" id="KAK9278980.1"/>
    </source>
</evidence>
<dbReference type="InterPro" id="IPR001948">
    <property type="entry name" value="Peptidase_M18"/>
</dbReference>
<sequence>MDELMGMLLASQAGCAPDDICDFELQACDTQPSIVAGAMKEFIFSGRLDNLCMSFCFLKLLATQIGCEPYDICDFELQACDTQRSIVAGAMKEFIFSGRLDNLCISFCSLKD</sequence>
<gene>
    <name evidence="1" type="ORF">L1049_028562</name>
</gene>
<dbReference type="GO" id="GO:0006508">
    <property type="term" value="P:proteolysis"/>
    <property type="evidence" value="ECO:0007669"/>
    <property type="project" value="InterPro"/>
</dbReference>
<accession>A0AAP0WX65</accession>
<dbReference type="PANTHER" id="PTHR28570">
    <property type="entry name" value="ASPARTYL AMINOPEPTIDASE"/>
    <property type="match status" value="1"/>
</dbReference>
<dbReference type="GO" id="GO:0008270">
    <property type="term" value="F:zinc ion binding"/>
    <property type="evidence" value="ECO:0007669"/>
    <property type="project" value="InterPro"/>
</dbReference>
<reference evidence="1 2" key="1">
    <citation type="journal article" date="2024" name="Plant J.">
        <title>Genome sequences and population genomics reveal climatic adaptation and genomic divergence between two closely related sweetgum species.</title>
        <authorList>
            <person name="Xu W.Q."/>
            <person name="Ren C.Q."/>
            <person name="Zhang X.Y."/>
            <person name="Comes H.P."/>
            <person name="Liu X.H."/>
            <person name="Li Y.G."/>
            <person name="Kettle C.J."/>
            <person name="Jalonen R."/>
            <person name="Gaisberger H."/>
            <person name="Ma Y.Z."/>
            <person name="Qiu Y.X."/>
        </authorList>
    </citation>
    <scope>NUCLEOTIDE SEQUENCE [LARGE SCALE GENOMIC DNA]</scope>
    <source>
        <strain evidence="1">Hangzhou</strain>
    </source>
</reference>
<dbReference type="Gene3D" id="3.40.630.10">
    <property type="entry name" value="Zn peptidases"/>
    <property type="match status" value="2"/>
</dbReference>
<name>A0AAP0WX65_LIQFO</name>
<dbReference type="EMBL" id="JBBPBK010000009">
    <property type="protein sequence ID" value="KAK9278980.1"/>
    <property type="molecule type" value="Genomic_DNA"/>
</dbReference>
<comment type="caution">
    <text evidence="1">The sequence shown here is derived from an EMBL/GenBank/DDBJ whole genome shotgun (WGS) entry which is preliminary data.</text>
</comment>
<dbReference type="PANTHER" id="PTHR28570:SF16">
    <property type="entry name" value="ASPARTYL AMINOPEPTIDASE-RELATED"/>
    <property type="match status" value="1"/>
</dbReference>
<keyword evidence="2" id="KW-1185">Reference proteome</keyword>
<evidence type="ECO:0000313" key="2">
    <source>
        <dbReference type="Proteomes" id="UP001415857"/>
    </source>
</evidence>
<dbReference type="AlphaFoldDB" id="A0AAP0WX65"/>
<dbReference type="Pfam" id="PF02127">
    <property type="entry name" value="Peptidase_M18"/>
    <property type="match status" value="1"/>
</dbReference>
<organism evidence="1 2">
    <name type="scientific">Liquidambar formosana</name>
    <name type="common">Formosan gum</name>
    <dbReference type="NCBI Taxonomy" id="63359"/>
    <lineage>
        <taxon>Eukaryota</taxon>
        <taxon>Viridiplantae</taxon>
        <taxon>Streptophyta</taxon>
        <taxon>Embryophyta</taxon>
        <taxon>Tracheophyta</taxon>
        <taxon>Spermatophyta</taxon>
        <taxon>Magnoliopsida</taxon>
        <taxon>eudicotyledons</taxon>
        <taxon>Gunneridae</taxon>
        <taxon>Pentapetalae</taxon>
        <taxon>Saxifragales</taxon>
        <taxon>Altingiaceae</taxon>
        <taxon>Liquidambar</taxon>
    </lineage>
</organism>